<dbReference type="CDD" id="cd03221">
    <property type="entry name" value="ABCF_EF-3"/>
    <property type="match status" value="1"/>
</dbReference>
<dbReference type="SMART" id="SM00382">
    <property type="entry name" value="AAA"/>
    <property type="match status" value="1"/>
</dbReference>
<evidence type="ECO:0000256" key="3">
    <source>
        <dbReference type="ARBA" id="ARBA00022840"/>
    </source>
</evidence>
<keyword evidence="3" id="KW-0067">ATP-binding</keyword>
<dbReference type="InterPro" id="IPR003593">
    <property type="entry name" value="AAA+_ATPase"/>
</dbReference>
<dbReference type="Pfam" id="PF00005">
    <property type="entry name" value="ABC_tran"/>
    <property type="match status" value="1"/>
</dbReference>
<dbReference type="PANTHER" id="PTHR19211">
    <property type="entry name" value="ATP-BINDING TRANSPORT PROTEIN-RELATED"/>
    <property type="match status" value="1"/>
</dbReference>
<protein>
    <submittedName>
        <fullName evidence="5">ATPase subunit of ABC transporter with duplicated ATPase domains</fullName>
    </submittedName>
</protein>
<evidence type="ECO:0000313" key="6">
    <source>
        <dbReference type="Proteomes" id="UP000587002"/>
    </source>
</evidence>
<keyword evidence="6" id="KW-1185">Reference proteome</keyword>
<name>A0A853ASZ5_9PSEU</name>
<keyword evidence="1" id="KW-0677">Repeat</keyword>
<dbReference type="EMBL" id="JACCFJ010000001">
    <property type="protein sequence ID" value="NYI85671.1"/>
    <property type="molecule type" value="Genomic_DNA"/>
</dbReference>
<evidence type="ECO:0000313" key="5">
    <source>
        <dbReference type="EMBL" id="NYI85671.1"/>
    </source>
</evidence>
<dbReference type="InterPro" id="IPR003439">
    <property type="entry name" value="ABC_transporter-like_ATP-bd"/>
</dbReference>
<evidence type="ECO:0000256" key="1">
    <source>
        <dbReference type="ARBA" id="ARBA00022737"/>
    </source>
</evidence>
<dbReference type="InterPro" id="IPR050611">
    <property type="entry name" value="ABCF"/>
</dbReference>
<dbReference type="PROSITE" id="PS50893">
    <property type="entry name" value="ABC_TRANSPORTER_2"/>
    <property type="match status" value="1"/>
</dbReference>
<dbReference type="Gene3D" id="3.40.50.300">
    <property type="entry name" value="P-loop containing nucleotide triphosphate hydrolases"/>
    <property type="match status" value="1"/>
</dbReference>
<proteinExistence type="predicted"/>
<comment type="caution">
    <text evidence="5">The sequence shown here is derived from an EMBL/GenBank/DDBJ whole genome shotgun (WGS) entry which is preliminary data.</text>
</comment>
<gene>
    <name evidence="5" type="ORF">HNR68_004301</name>
</gene>
<dbReference type="GO" id="GO:0005524">
    <property type="term" value="F:ATP binding"/>
    <property type="evidence" value="ECO:0007669"/>
    <property type="project" value="UniProtKB-KW"/>
</dbReference>
<keyword evidence="2" id="KW-0547">Nucleotide-binding</keyword>
<dbReference type="AlphaFoldDB" id="A0A853ASZ5"/>
<dbReference type="Proteomes" id="UP000587002">
    <property type="component" value="Unassembled WGS sequence"/>
</dbReference>
<evidence type="ECO:0000256" key="2">
    <source>
        <dbReference type="ARBA" id="ARBA00022741"/>
    </source>
</evidence>
<evidence type="ECO:0000259" key="4">
    <source>
        <dbReference type="PROSITE" id="PS50893"/>
    </source>
</evidence>
<dbReference type="SUPFAM" id="SSF52540">
    <property type="entry name" value="P-loop containing nucleoside triphosphate hydrolases"/>
    <property type="match status" value="1"/>
</dbReference>
<dbReference type="PANTHER" id="PTHR19211:SF14">
    <property type="entry name" value="ATP-BINDING CASSETTE SUB-FAMILY F MEMBER 1"/>
    <property type="match status" value="1"/>
</dbReference>
<organism evidence="5 6">
    <name type="scientific">Saccharopolyspora hordei</name>
    <dbReference type="NCBI Taxonomy" id="1838"/>
    <lineage>
        <taxon>Bacteria</taxon>
        <taxon>Bacillati</taxon>
        <taxon>Actinomycetota</taxon>
        <taxon>Actinomycetes</taxon>
        <taxon>Pseudonocardiales</taxon>
        <taxon>Pseudonocardiaceae</taxon>
        <taxon>Saccharopolyspora</taxon>
    </lineage>
</organism>
<dbReference type="InterPro" id="IPR027417">
    <property type="entry name" value="P-loop_NTPase"/>
</dbReference>
<dbReference type="GO" id="GO:0016887">
    <property type="term" value="F:ATP hydrolysis activity"/>
    <property type="evidence" value="ECO:0007669"/>
    <property type="project" value="InterPro"/>
</dbReference>
<sequence length="259" mass="27832">MVATTARQVAPGRAMRDGNKMAYDRAGGRVQRSVASRVRNAEERLRRLLAEPVPPPPEPLRFTTTPQAGSAQGVVLDATGIAVTGRLAPASVKVAPGDRVLITGPNGAGKSTLLRVLAGDLAPDRGTLTRRGRIGHLPQEPSPAVPDETLLAAFARGRPGRPAEHAEQLLSLGLFPEDQFSTRVAELSTGQRQRLALARLVTEPTDALLLDEPTNHLSPDLVEELEAALADYRGALVVVSHDRRLRRRWQGAHLTLRPA</sequence>
<accession>A0A853ASZ5</accession>
<reference evidence="5 6" key="1">
    <citation type="submission" date="2020-07" db="EMBL/GenBank/DDBJ databases">
        <title>Sequencing the genomes of 1000 actinobacteria strains.</title>
        <authorList>
            <person name="Klenk H.-P."/>
        </authorList>
    </citation>
    <scope>NUCLEOTIDE SEQUENCE [LARGE SCALE GENOMIC DNA]</scope>
    <source>
        <strain evidence="5 6">DSM 44065</strain>
    </source>
</reference>
<feature type="domain" description="ABC transporter" evidence="4">
    <location>
        <begin position="60"/>
        <end position="258"/>
    </location>
</feature>